<evidence type="ECO:0000256" key="1">
    <source>
        <dbReference type="SAM" id="MobiDB-lite"/>
    </source>
</evidence>
<feature type="region of interest" description="Disordered" evidence="1">
    <location>
        <begin position="131"/>
        <end position="150"/>
    </location>
</feature>
<dbReference type="EMBL" id="QOQW01000027">
    <property type="protein sequence ID" value="RCK78105.1"/>
    <property type="molecule type" value="Genomic_DNA"/>
</dbReference>
<gene>
    <name evidence="2" type="ORF">OZSIB_1754</name>
</gene>
<accession>A0A367ZJ15</accession>
<name>A0A367ZJ15_9BACT</name>
<feature type="compositionally biased region" description="Pro residues" evidence="1">
    <location>
        <begin position="137"/>
        <end position="150"/>
    </location>
</feature>
<evidence type="ECO:0000313" key="2">
    <source>
        <dbReference type="EMBL" id="RCK78105.1"/>
    </source>
</evidence>
<evidence type="ECO:0000313" key="3">
    <source>
        <dbReference type="Proteomes" id="UP000252355"/>
    </source>
</evidence>
<sequence length="150" mass="16583">MGQLEKGSPASYRSDTLFPRVAAVVQALLAEKKLVAPLEVFLRLGYVNSAQVQDWRCRRIPYLERVIGCNLSKISRVLQILQGYARELGLTATTTSYQSYGRGPCAELQFSKTGHPNLEKVWRRCFRAAPRADAAGSPPPPLEPPPASRS</sequence>
<dbReference type="AlphaFoldDB" id="A0A367ZJ15"/>
<protein>
    <submittedName>
        <fullName evidence="2">Uncharacterized protein</fullName>
    </submittedName>
</protein>
<proteinExistence type="predicted"/>
<organism evidence="2 3">
    <name type="scientific">Candidatus Ozemobacter sibiricus</name>
    <dbReference type="NCBI Taxonomy" id="2268124"/>
    <lineage>
        <taxon>Bacteria</taxon>
        <taxon>Candidatus Ozemobacteria</taxon>
        <taxon>Candidatus Ozemobacterales</taxon>
        <taxon>Candidatus Ozemobacteraceae</taxon>
        <taxon>Candidatus Ozemobacter</taxon>
    </lineage>
</organism>
<reference evidence="2 3" key="1">
    <citation type="submission" date="2018-05" db="EMBL/GenBank/DDBJ databases">
        <title>A metagenomic window into the 2 km-deep terrestrial subsurface aquifer revealed taxonomically and functionally diverse microbial community comprising novel uncultured bacterial lineages.</title>
        <authorList>
            <person name="Kadnikov V.V."/>
            <person name="Mardanov A.V."/>
            <person name="Beletsky A.V."/>
            <person name="Banks D."/>
            <person name="Pimenov N.V."/>
            <person name="Frank Y.A."/>
            <person name="Karnachuk O.V."/>
            <person name="Ravin N.V."/>
        </authorList>
    </citation>
    <scope>NUCLEOTIDE SEQUENCE [LARGE SCALE GENOMIC DNA]</scope>
    <source>
        <strain evidence="2">BY5</strain>
    </source>
</reference>
<dbReference type="Proteomes" id="UP000252355">
    <property type="component" value="Unassembled WGS sequence"/>
</dbReference>
<comment type="caution">
    <text evidence="2">The sequence shown here is derived from an EMBL/GenBank/DDBJ whole genome shotgun (WGS) entry which is preliminary data.</text>
</comment>